<evidence type="ECO:0000256" key="1">
    <source>
        <dbReference type="ARBA" id="ARBA00004685"/>
    </source>
</evidence>
<accession>A0A2J6RUB8</accession>
<dbReference type="AlphaFoldDB" id="A0A2J6RUB8"/>
<evidence type="ECO:0000256" key="4">
    <source>
        <dbReference type="SAM" id="Phobius"/>
    </source>
</evidence>
<comment type="similarity">
    <text evidence="2">Belongs to the ustYa family.</text>
</comment>
<evidence type="ECO:0000313" key="6">
    <source>
        <dbReference type="Proteomes" id="UP000235786"/>
    </source>
</evidence>
<proteinExistence type="inferred from homology"/>
<dbReference type="InterPro" id="IPR021765">
    <property type="entry name" value="UstYa-like"/>
</dbReference>
<evidence type="ECO:0000313" key="5">
    <source>
        <dbReference type="EMBL" id="PMD42105.1"/>
    </source>
</evidence>
<dbReference type="PANTHER" id="PTHR33365:SF4">
    <property type="entry name" value="CYCLOCHLOROTINE BIOSYNTHESIS PROTEIN O"/>
    <property type="match status" value="1"/>
</dbReference>
<evidence type="ECO:0008006" key="7">
    <source>
        <dbReference type="Google" id="ProtNLM"/>
    </source>
</evidence>
<name>A0A2J6RUB8_HYAVF</name>
<dbReference type="GO" id="GO:0043386">
    <property type="term" value="P:mycotoxin biosynthetic process"/>
    <property type="evidence" value="ECO:0007669"/>
    <property type="project" value="InterPro"/>
</dbReference>
<feature type="region of interest" description="Disordered" evidence="3">
    <location>
        <begin position="1"/>
        <end position="31"/>
    </location>
</feature>
<comment type="pathway">
    <text evidence="1">Mycotoxin biosynthesis.</text>
</comment>
<dbReference type="Pfam" id="PF11807">
    <property type="entry name" value="UstYa"/>
    <property type="match status" value="1"/>
</dbReference>
<keyword evidence="6" id="KW-1185">Reference proteome</keyword>
<dbReference type="OrthoDB" id="3687641at2759"/>
<feature type="compositionally biased region" description="Basic and acidic residues" evidence="3">
    <location>
        <begin position="1"/>
        <end position="19"/>
    </location>
</feature>
<reference evidence="5 6" key="1">
    <citation type="submission" date="2016-04" db="EMBL/GenBank/DDBJ databases">
        <title>A degradative enzymes factory behind the ericoid mycorrhizal symbiosis.</title>
        <authorList>
            <consortium name="DOE Joint Genome Institute"/>
            <person name="Martino E."/>
            <person name="Morin E."/>
            <person name="Grelet G."/>
            <person name="Kuo A."/>
            <person name="Kohler A."/>
            <person name="Daghino S."/>
            <person name="Barry K."/>
            <person name="Choi C."/>
            <person name="Cichocki N."/>
            <person name="Clum A."/>
            <person name="Copeland A."/>
            <person name="Hainaut M."/>
            <person name="Haridas S."/>
            <person name="Labutti K."/>
            <person name="Lindquist E."/>
            <person name="Lipzen A."/>
            <person name="Khouja H.-R."/>
            <person name="Murat C."/>
            <person name="Ohm R."/>
            <person name="Olson A."/>
            <person name="Spatafora J."/>
            <person name="Veneault-Fourrey C."/>
            <person name="Henrissat B."/>
            <person name="Grigoriev I."/>
            <person name="Martin F."/>
            <person name="Perotto S."/>
        </authorList>
    </citation>
    <scope>NUCLEOTIDE SEQUENCE [LARGE SCALE GENOMIC DNA]</scope>
    <source>
        <strain evidence="5 6">F</strain>
    </source>
</reference>
<feature type="transmembrane region" description="Helical" evidence="4">
    <location>
        <begin position="41"/>
        <end position="60"/>
    </location>
</feature>
<dbReference type="STRING" id="1149755.A0A2J6RUB8"/>
<dbReference type="PANTHER" id="PTHR33365">
    <property type="entry name" value="YALI0B05434P"/>
    <property type="match status" value="1"/>
</dbReference>
<protein>
    <recommendedName>
        <fullName evidence="7">Tat pathway signal sequence</fullName>
    </recommendedName>
</protein>
<sequence>MLDSDERTSEEPLMLKEKIEEEDSEWSWSSEKRRPQTKRNLSFWILTTVPWILLTLLGTWDVIQYRKRQTKEVFNLGQQVYSPAQDVIEYELVTFLPGHEDDGTQFVLENSPELDQAWLSLYPSLWQLIDQEQAAQLVNPTILFPHDPERRYVVELDVFHQLHCLNMIRQALSPDYYTPSNPGTNREGQMEDTLLGKSHIKHCLNQIRQSIMCHGDITPYVWQWNDTLGYNQNLISTPHTCRNFDKIRDWARPENHGGDVEVGFDFDGREMNDPLDPRTWVNGYSGE</sequence>
<keyword evidence="4" id="KW-0472">Membrane</keyword>
<gene>
    <name evidence="5" type="ORF">L207DRAFT_631955</name>
</gene>
<keyword evidence="4" id="KW-1133">Transmembrane helix</keyword>
<dbReference type="EMBL" id="KZ613943">
    <property type="protein sequence ID" value="PMD42105.1"/>
    <property type="molecule type" value="Genomic_DNA"/>
</dbReference>
<dbReference type="Proteomes" id="UP000235786">
    <property type="component" value="Unassembled WGS sequence"/>
</dbReference>
<evidence type="ECO:0000256" key="3">
    <source>
        <dbReference type="SAM" id="MobiDB-lite"/>
    </source>
</evidence>
<organism evidence="5 6">
    <name type="scientific">Hyaloscypha variabilis (strain UAMH 11265 / GT02V1 / F)</name>
    <name type="common">Meliniomyces variabilis</name>
    <dbReference type="NCBI Taxonomy" id="1149755"/>
    <lineage>
        <taxon>Eukaryota</taxon>
        <taxon>Fungi</taxon>
        <taxon>Dikarya</taxon>
        <taxon>Ascomycota</taxon>
        <taxon>Pezizomycotina</taxon>
        <taxon>Leotiomycetes</taxon>
        <taxon>Helotiales</taxon>
        <taxon>Hyaloscyphaceae</taxon>
        <taxon>Hyaloscypha</taxon>
        <taxon>Hyaloscypha variabilis</taxon>
    </lineage>
</organism>
<evidence type="ECO:0000256" key="2">
    <source>
        <dbReference type="ARBA" id="ARBA00035112"/>
    </source>
</evidence>
<keyword evidence="4" id="KW-0812">Transmembrane</keyword>